<organism evidence="1 2">
    <name type="scientific">Cryptotermes secundus</name>
    <dbReference type="NCBI Taxonomy" id="105785"/>
    <lineage>
        <taxon>Eukaryota</taxon>
        <taxon>Metazoa</taxon>
        <taxon>Ecdysozoa</taxon>
        <taxon>Arthropoda</taxon>
        <taxon>Hexapoda</taxon>
        <taxon>Insecta</taxon>
        <taxon>Pterygota</taxon>
        <taxon>Neoptera</taxon>
        <taxon>Polyneoptera</taxon>
        <taxon>Dictyoptera</taxon>
        <taxon>Blattodea</taxon>
        <taxon>Blattoidea</taxon>
        <taxon>Termitoidae</taxon>
        <taxon>Kalotermitidae</taxon>
        <taxon>Cryptotermitinae</taxon>
        <taxon>Cryptotermes</taxon>
    </lineage>
</organism>
<proteinExistence type="predicted"/>
<name>A0A2J7PSM2_9NEOP</name>
<gene>
    <name evidence="1" type="ORF">B7P43_G07495</name>
</gene>
<evidence type="ECO:0008006" key="3">
    <source>
        <dbReference type="Google" id="ProtNLM"/>
    </source>
</evidence>
<dbReference type="EMBL" id="NEVH01021928">
    <property type="protein sequence ID" value="PNF19306.1"/>
    <property type="molecule type" value="Genomic_DNA"/>
</dbReference>
<dbReference type="InParanoid" id="A0A2J7PSM2"/>
<keyword evidence="2" id="KW-1185">Reference proteome</keyword>
<dbReference type="Proteomes" id="UP000235965">
    <property type="component" value="Unassembled WGS sequence"/>
</dbReference>
<accession>A0A2J7PSM2</accession>
<sequence length="101" mass="12125">MNRKSKLSLKNKLILYKCIIKPIWTYGVQLWGCAKSRVLRTITNAPWYVSNRTLHNDLQVPYVTDEIRRLALLYKRRLQGHDNRLIEEIRNPPNVVRRLKR</sequence>
<dbReference type="AlphaFoldDB" id="A0A2J7PSM2"/>
<reference evidence="1 2" key="1">
    <citation type="submission" date="2017-12" db="EMBL/GenBank/DDBJ databases">
        <title>Hemimetabolous genomes reveal molecular basis of termite eusociality.</title>
        <authorList>
            <person name="Harrison M.C."/>
            <person name="Jongepier E."/>
            <person name="Robertson H.M."/>
            <person name="Arning N."/>
            <person name="Bitard-Feildel T."/>
            <person name="Chao H."/>
            <person name="Childers C.P."/>
            <person name="Dinh H."/>
            <person name="Doddapaneni H."/>
            <person name="Dugan S."/>
            <person name="Gowin J."/>
            <person name="Greiner C."/>
            <person name="Han Y."/>
            <person name="Hu H."/>
            <person name="Hughes D.S.T."/>
            <person name="Huylmans A.-K."/>
            <person name="Kemena C."/>
            <person name="Kremer L.P.M."/>
            <person name="Lee S.L."/>
            <person name="Lopez-Ezquerra A."/>
            <person name="Mallet L."/>
            <person name="Monroy-Kuhn J.M."/>
            <person name="Moser A."/>
            <person name="Murali S.C."/>
            <person name="Muzny D.M."/>
            <person name="Otani S."/>
            <person name="Piulachs M.-D."/>
            <person name="Poelchau M."/>
            <person name="Qu J."/>
            <person name="Schaub F."/>
            <person name="Wada-Katsumata A."/>
            <person name="Worley K.C."/>
            <person name="Xie Q."/>
            <person name="Ylla G."/>
            <person name="Poulsen M."/>
            <person name="Gibbs R.A."/>
            <person name="Schal C."/>
            <person name="Richards S."/>
            <person name="Belles X."/>
            <person name="Korb J."/>
            <person name="Bornberg-Bauer E."/>
        </authorList>
    </citation>
    <scope>NUCLEOTIDE SEQUENCE [LARGE SCALE GENOMIC DNA]</scope>
    <source>
        <tissue evidence="1">Whole body</tissue>
    </source>
</reference>
<comment type="caution">
    <text evidence="1">The sequence shown here is derived from an EMBL/GenBank/DDBJ whole genome shotgun (WGS) entry which is preliminary data.</text>
</comment>
<protein>
    <recommendedName>
        <fullName evidence="3">RNA-directed DNA polymerase</fullName>
    </recommendedName>
</protein>
<evidence type="ECO:0000313" key="1">
    <source>
        <dbReference type="EMBL" id="PNF19306.1"/>
    </source>
</evidence>
<evidence type="ECO:0000313" key="2">
    <source>
        <dbReference type="Proteomes" id="UP000235965"/>
    </source>
</evidence>